<organism evidence="4 5">
    <name type="scientific">Corticimicrobacter populi</name>
    <dbReference type="NCBI Taxonomy" id="2175229"/>
    <lineage>
        <taxon>Bacteria</taxon>
        <taxon>Pseudomonadati</taxon>
        <taxon>Pseudomonadota</taxon>
        <taxon>Betaproteobacteria</taxon>
        <taxon>Burkholderiales</taxon>
        <taxon>Alcaligenaceae</taxon>
        <taxon>Corticimicrobacter</taxon>
    </lineage>
</organism>
<dbReference type="PROSITE" id="PS51677">
    <property type="entry name" value="NODB"/>
    <property type="match status" value="1"/>
</dbReference>
<dbReference type="AlphaFoldDB" id="A0A2V1K2T0"/>
<dbReference type="InterPro" id="IPR011330">
    <property type="entry name" value="Glyco_hydro/deAcase_b/a-brl"/>
</dbReference>
<dbReference type="InterPro" id="IPR051398">
    <property type="entry name" value="Polysacch_Deacetylase"/>
</dbReference>
<evidence type="ECO:0000256" key="1">
    <source>
        <dbReference type="ARBA" id="ARBA00022729"/>
    </source>
</evidence>
<dbReference type="InterPro" id="IPR002509">
    <property type="entry name" value="NODB_dom"/>
</dbReference>
<dbReference type="EMBL" id="QETA01000004">
    <property type="protein sequence ID" value="PWF22603.1"/>
    <property type="molecule type" value="Genomic_DNA"/>
</dbReference>
<dbReference type="Proteomes" id="UP000245212">
    <property type="component" value="Unassembled WGS sequence"/>
</dbReference>
<dbReference type="PROSITE" id="PS51257">
    <property type="entry name" value="PROKAR_LIPOPROTEIN"/>
    <property type="match status" value="1"/>
</dbReference>
<dbReference type="NCBIfam" id="TIGR03938">
    <property type="entry name" value="deacetyl_PgaB"/>
    <property type="match status" value="1"/>
</dbReference>
<dbReference type="Gene3D" id="3.20.20.370">
    <property type="entry name" value="Glycoside hydrolase/deacetylase"/>
    <property type="match status" value="1"/>
</dbReference>
<keyword evidence="1 2" id="KW-0732">Signal</keyword>
<dbReference type="PANTHER" id="PTHR34216">
    <property type="match status" value="1"/>
</dbReference>
<feature type="chain" id="PRO_5015994269" evidence="2">
    <location>
        <begin position="27"/>
        <end position="674"/>
    </location>
</feature>
<evidence type="ECO:0000256" key="2">
    <source>
        <dbReference type="SAM" id="SignalP"/>
    </source>
</evidence>
<comment type="caution">
    <text evidence="4">The sequence shown here is derived from an EMBL/GenBank/DDBJ whole genome shotgun (WGS) entry which is preliminary data.</text>
</comment>
<dbReference type="GO" id="GO:0043708">
    <property type="term" value="P:cell adhesion involved in biofilm formation"/>
    <property type="evidence" value="ECO:0007669"/>
    <property type="project" value="InterPro"/>
</dbReference>
<protein>
    <submittedName>
        <fullName evidence="4">Poly-beta-1,6-N-acetyl-D-glucosamine N-deacetylase PgaB</fullName>
    </submittedName>
</protein>
<dbReference type="GO" id="GO:0016810">
    <property type="term" value="F:hydrolase activity, acting on carbon-nitrogen (but not peptide) bonds"/>
    <property type="evidence" value="ECO:0007669"/>
    <property type="project" value="InterPro"/>
</dbReference>
<dbReference type="PANTHER" id="PTHR34216:SF7">
    <property type="entry name" value="POLY-BETA-1,6-N-ACETYL-D-GLUCOSAMINE N-DEACETYLASE"/>
    <property type="match status" value="1"/>
</dbReference>
<name>A0A2V1K2T0_9BURK</name>
<dbReference type="RefSeq" id="WP_109062128.1">
    <property type="nucleotide sequence ID" value="NZ_QETA01000004.1"/>
</dbReference>
<sequence>MNARTIRAWRTGCATTLLLLMLAACAKDLPVFTPPAERPLAPTEQPWPANQFLSLAYHDVDDLDADQRFVGVRTDRLLTQLAWLRENGYQAVSVDQVLAARQGGPTLPDKAVLLSFDDGYSSFYTRVFPLLKAYRWPAIFALVGRWLDTPAGEPVDFGGLPVARTHFTTWAQIAEMSDSGLVEIASHTNNLHFGIQANPQGNQQPAATTLAFDARTGTYEDRSQYRDRLTQDARNISARIAAATGRAPRVWVWPYGASTGAAIEILGQQGYRMTLTLQDGPAQLGSLMSSPRFLVSNDPSTREFAHSVHAMEAQEIMRVMHVDLDYVYDPDPEQTNENLGVLVQRIKDMGVTHVFLQAFADPAGDGLVKSLYFPNRWLPMRADLFNRAAWQIFNRADVKVFAWMPVLGFDFGPTLPRVQAWDPATGATRIDPDQYIRLSPFDAEVRRRIGDIYEDLAWQAPFTGILFHDDALLGDVEDASPAARAAYLNAGLPDDLDALRADPDMQQRWSRFKSQALIGLTQELTERVRKIRGPHIQTARNLFALPILDPASETWFAQNLDDFLAAYDWVAPMAMPLMEKIPPAQTDAWLDRLVDEVAKRPGALARTVFELQAVDWRAPVDSRALDSAQLARWMERLQMRGALNFGYYPDDFATNQPHLDTIRPALSREWYPLP</sequence>
<feature type="domain" description="NodB homology" evidence="3">
    <location>
        <begin position="110"/>
        <end position="354"/>
    </location>
</feature>
<dbReference type="Pfam" id="PF01522">
    <property type="entry name" value="Polysacc_deac_1"/>
    <property type="match status" value="1"/>
</dbReference>
<proteinExistence type="predicted"/>
<dbReference type="Pfam" id="PF14883">
    <property type="entry name" value="GHL13"/>
    <property type="match status" value="1"/>
</dbReference>
<reference evidence="5" key="1">
    <citation type="submission" date="2018-05" db="EMBL/GenBank/DDBJ databases">
        <authorList>
            <person name="Li Y."/>
        </authorList>
    </citation>
    <scope>NUCLEOTIDE SEQUENCE [LARGE SCALE GENOMIC DNA]</scope>
    <source>
        <strain evidence="5">3d-2-2</strain>
    </source>
</reference>
<feature type="signal peptide" evidence="2">
    <location>
        <begin position="1"/>
        <end position="26"/>
    </location>
</feature>
<dbReference type="SUPFAM" id="SSF88713">
    <property type="entry name" value="Glycoside hydrolase/deacetylase"/>
    <property type="match status" value="1"/>
</dbReference>
<accession>A0A2V1K2T0</accession>
<dbReference type="NCBIfam" id="NF011177">
    <property type="entry name" value="PRK14582.1"/>
    <property type="match status" value="1"/>
</dbReference>
<dbReference type="InterPro" id="IPR032772">
    <property type="entry name" value="PGA_deacetylase_PgaB_C"/>
</dbReference>
<dbReference type="Gene3D" id="3.20.20.80">
    <property type="entry name" value="Glycosidases"/>
    <property type="match status" value="1"/>
</dbReference>
<evidence type="ECO:0000313" key="4">
    <source>
        <dbReference type="EMBL" id="PWF22603.1"/>
    </source>
</evidence>
<dbReference type="InterPro" id="IPR023854">
    <property type="entry name" value="PGA_deacetylase_PgaB"/>
</dbReference>
<gene>
    <name evidence="4" type="ORF">DD235_11000</name>
</gene>
<evidence type="ECO:0000313" key="5">
    <source>
        <dbReference type="Proteomes" id="UP000245212"/>
    </source>
</evidence>
<dbReference type="GO" id="GO:0005975">
    <property type="term" value="P:carbohydrate metabolic process"/>
    <property type="evidence" value="ECO:0007669"/>
    <property type="project" value="InterPro"/>
</dbReference>
<keyword evidence="5" id="KW-1185">Reference proteome</keyword>
<evidence type="ECO:0000259" key="3">
    <source>
        <dbReference type="PROSITE" id="PS51677"/>
    </source>
</evidence>